<feature type="compositionally biased region" description="Basic and acidic residues" evidence="1">
    <location>
        <begin position="293"/>
        <end position="305"/>
    </location>
</feature>
<feature type="compositionally biased region" description="Gly residues" evidence="1">
    <location>
        <begin position="129"/>
        <end position="165"/>
    </location>
</feature>
<dbReference type="InterPro" id="IPR013766">
    <property type="entry name" value="Thioredoxin_domain"/>
</dbReference>
<dbReference type="PROSITE" id="PS51352">
    <property type="entry name" value="THIOREDOXIN_2"/>
    <property type="match status" value="1"/>
</dbReference>
<feature type="region of interest" description="Disordered" evidence="1">
    <location>
        <begin position="95"/>
        <end position="172"/>
    </location>
</feature>
<gene>
    <name evidence="5" type="ORF">Pla100_08670</name>
</gene>
<dbReference type="GO" id="GO:0005509">
    <property type="term" value="F:calcium ion binding"/>
    <property type="evidence" value="ECO:0007669"/>
    <property type="project" value="InterPro"/>
</dbReference>
<feature type="region of interest" description="Disordered" evidence="1">
    <location>
        <begin position="24"/>
        <end position="59"/>
    </location>
</feature>
<evidence type="ECO:0000313" key="5">
    <source>
        <dbReference type="EMBL" id="TWU03931.1"/>
    </source>
</evidence>
<dbReference type="Proteomes" id="UP000316213">
    <property type="component" value="Unassembled WGS sequence"/>
</dbReference>
<keyword evidence="2" id="KW-0732">Signal</keyword>
<evidence type="ECO:0000313" key="6">
    <source>
        <dbReference type="Proteomes" id="UP000316213"/>
    </source>
</evidence>
<sequence length="675" mass="71869" precursor="true">MRRTALLIAVYCLTFFVADSIAQAQPPGRPGGPSQQGRGAGGQFGGPGGGQGGQAGQQAPPWLAIFDADSDGEISADEIKNATASLLKLDRNRDGRLTGEELRPNGGSGAQGRPGGPGGGQQMREQQGQRGGPGGARQGSGNAGGPGGRGPGSGAPGGGGRGGDPAQGDAAFAAQVLTLDTNKDGLMTLDELPGHMHDAFEIADADKNGSLNDKELLVLASQFRRGALNPDADQEMKNPPTQGRQPAQGGRGAGQSPGRGGQGQSGQGQSGQGQSGGRGGQRGGAGGGQASRGAERQRPRDRVSPRDAQFNEKLPIGSTLPDSLQLYNVDRKLVAANSIFDAKYTVVVGGCLTCPEFRNSYPEIEAVAADYRDKGVQFYFLFQSLTHPENWGYVQPTSIQERFAQVDHAKELLKTSIPWLTDTMNGEMKQHFGMTPNSQFVFDRDGKIVHRASWGRGSSLRESLEELVGPSEKVTTVAELNLPQFTSQRTNPNDMLFERKTLEGIAAPLKVVAGGEEMQAESLKSLDFTESNRYAKLRPEADQQLLRTGSGQLYLGFRQDPILGAEWNNLATPPKYRITADGVTITPAMAEAEKLSVESDTEPREFLVDVKNWEAGKPIKVEIQYFACNKKKGWCKPVTQEFTVWLEQDRTAGMVAGRSHFPGGGGRGDGQRRGQ</sequence>
<dbReference type="InterPro" id="IPR013740">
    <property type="entry name" value="Redoxin"/>
</dbReference>
<feature type="compositionally biased region" description="Gly residues" evidence="1">
    <location>
        <begin position="106"/>
        <end position="121"/>
    </location>
</feature>
<dbReference type="Gene3D" id="3.40.30.10">
    <property type="entry name" value="Glutaredoxin"/>
    <property type="match status" value="1"/>
</dbReference>
<feature type="compositionally biased region" description="Gly residues" evidence="1">
    <location>
        <begin position="38"/>
        <end position="55"/>
    </location>
</feature>
<dbReference type="GO" id="GO:0016491">
    <property type="term" value="F:oxidoreductase activity"/>
    <property type="evidence" value="ECO:0007669"/>
    <property type="project" value="InterPro"/>
</dbReference>
<dbReference type="PROSITE" id="PS50222">
    <property type="entry name" value="EF_HAND_2"/>
    <property type="match status" value="1"/>
</dbReference>
<dbReference type="Gene3D" id="1.10.238.10">
    <property type="entry name" value="EF-hand"/>
    <property type="match status" value="1"/>
</dbReference>
<evidence type="ECO:0000259" key="4">
    <source>
        <dbReference type="PROSITE" id="PS51352"/>
    </source>
</evidence>
<dbReference type="InterPro" id="IPR002048">
    <property type="entry name" value="EF_hand_dom"/>
</dbReference>
<dbReference type="SUPFAM" id="SSF47473">
    <property type="entry name" value="EF-hand"/>
    <property type="match status" value="2"/>
</dbReference>
<feature type="domain" description="Thioredoxin" evidence="4">
    <location>
        <begin position="314"/>
        <end position="469"/>
    </location>
</feature>
<dbReference type="Pfam" id="PF13202">
    <property type="entry name" value="EF-hand_5"/>
    <property type="match status" value="2"/>
</dbReference>
<feature type="signal peptide" evidence="2">
    <location>
        <begin position="1"/>
        <end position="24"/>
    </location>
</feature>
<dbReference type="AlphaFoldDB" id="A0A5C6AWT5"/>
<organism evidence="5 6">
    <name type="scientific">Neorhodopirellula pilleata</name>
    <dbReference type="NCBI Taxonomy" id="2714738"/>
    <lineage>
        <taxon>Bacteria</taxon>
        <taxon>Pseudomonadati</taxon>
        <taxon>Planctomycetota</taxon>
        <taxon>Planctomycetia</taxon>
        <taxon>Pirellulales</taxon>
        <taxon>Pirellulaceae</taxon>
        <taxon>Neorhodopirellula</taxon>
    </lineage>
</organism>
<feature type="chain" id="PRO_5022894560" evidence="2">
    <location>
        <begin position="25"/>
        <end position="675"/>
    </location>
</feature>
<feature type="region of interest" description="Disordered" evidence="1">
    <location>
        <begin position="228"/>
        <end position="315"/>
    </location>
</feature>
<dbReference type="SUPFAM" id="SSF52833">
    <property type="entry name" value="Thioredoxin-like"/>
    <property type="match status" value="1"/>
</dbReference>
<dbReference type="InterPro" id="IPR018247">
    <property type="entry name" value="EF_Hand_1_Ca_BS"/>
</dbReference>
<proteinExistence type="predicted"/>
<dbReference type="PROSITE" id="PS00018">
    <property type="entry name" value="EF_HAND_1"/>
    <property type="match status" value="2"/>
</dbReference>
<dbReference type="SMART" id="SM00054">
    <property type="entry name" value="EFh"/>
    <property type="match status" value="2"/>
</dbReference>
<dbReference type="InterPro" id="IPR011992">
    <property type="entry name" value="EF-hand-dom_pair"/>
</dbReference>
<protein>
    <submittedName>
        <fullName evidence="5">EF hand</fullName>
    </submittedName>
</protein>
<dbReference type="Pfam" id="PF08534">
    <property type="entry name" value="Redoxin"/>
    <property type="match status" value="1"/>
</dbReference>
<feature type="compositionally biased region" description="Low complexity" evidence="1">
    <location>
        <begin position="24"/>
        <end position="37"/>
    </location>
</feature>
<name>A0A5C6AWT5_9BACT</name>
<evidence type="ECO:0000256" key="1">
    <source>
        <dbReference type="SAM" id="MobiDB-lite"/>
    </source>
</evidence>
<reference evidence="5 6" key="1">
    <citation type="submission" date="2019-02" db="EMBL/GenBank/DDBJ databases">
        <title>Deep-cultivation of Planctomycetes and their phenomic and genomic characterization uncovers novel biology.</title>
        <authorList>
            <person name="Wiegand S."/>
            <person name="Jogler M."/>
            <person name="Boedeker C."/>
            <person name="Pinto D."/>
            <person name="Vollmers J."/>
            <person name="Rivas-Marin E."/>
            <person name="Kohn T."/>
            <person name="Peeters S.H."/>
            <person name="Heuer A."/>
            <person name="Rast P."/>
            <person name="Oberbeckmann S."/>
            <person name="Bunk B."/>
            <person name="Jeske O."/>
            <person name="Meyerdierks A."/>
            <person name="Storesund J.E."/>
            <person name="Kallscheuer N."/>
            <person name="Luecker S."/>
            <person name="Lage O.M."/>
            <person name="Pohl T."/>
            <person name="Merkel B.J."/>
            <person name="Hornburger P."/>
            <person name="Mueller R.-W."/>
            <person name="Bruemmer F."/>
            <person name="Labrenz M."/>
            <person name="Spormann A.M."/>
            <person name="Op Den Camp H."/>
            <person name="Overmann J."/>
            <person name="Amann R."/>
            <person name="Jetten M.S.M."/>
            <person name="Mascher T."/>
            <person name="Medema M.H."/>
            <person name="Devos D.P."/>
            <person name="Kaster A.-K."/>
            <person name="Ovreas L."/>
            <person name="Rohde M."/>
            <person name="Galperin M.Y."/>
            <person name="Jogler C."/>
        </authorList>
    </citation>
    <scope>NUCLEOTIDE SEQUENCE [LARGE SCALE GENOMIC DNA]</scope>
    <source>
        <strain evidence="5 6">Pla100</strain>
    </source>
</reference>
<comment type="caution">
    <text evidence="5">The sequence shown here is derived from an EMBL/GenBank/DDBJ whole genome shotgun (WGS) entry which is preliminary data.</text>
</comment>
<dbReference type="RefSeq" id="WP_197167683.1">
    <property type="nucleotide sequence ID" value="NZ_SJPM01000001.1"/>
</dbReference>
<evidence type="ECO:0000259" key="3">
    <source>
        <dbReference type="PROSITE" id="PS50222"/>
    </source>
</evidence>
<dbReference type="EMBL" id="SJPM01000001">
    <property type="protein sequence ID" value="TWU03931.1"/>
    <property type="molecule type" value="Genomic_DNA"/>
</dbReference>
<keyword evidence="6" id="KW-1185">Reference proteome</keyword>
<feature type="domain" description="EF-hand" evidence="3">
    <location>
        <begin position="66"/>
        <end position="89"/>
    </location>
</feature>
<accession>A0A5C6AWT5</accession>
<feature type="compositionally biased region" description="Gly residues" evidence="1">
    <location>
        <begin position="249"/>
        <end position="290"/>
    </location>
</feature>
<evidence type="ECO:0000256" key="2">
    <source>
        <dbReference type="SAM" id="SignalP"/>
    </source>
</evidence>
<dbReference type="InterPro" id="IPR036249">
    <property type="entry name" value="Thioredoxin-like_sf"/>
</dbReference>